<feature type="region of interest" description="Disordered" evidence="1">
    <location>
        <begin position="33"/>
        <end position="53"/>
    </location>
</feature>
<gene>
    <name evidence="2" type="ORF">PAHAL_2G496300</name>
</gene>
<organism evidence="2">
    <name type="scientific">Panicum hallii</name>
    <dbReference type="NCBI Taxonomy" id="206008"/>
    <lineage>
        <taxon>Eukaryota</taxon>
        <taxon>Viridiplantae</taxon>
        <taxon>Streptophyta</taxon>
        <taxon>Embryophyta</taxon>
        <taxon>Tracheophyta</taxon>
        <taxon>Spermatophyta</taxon>
        <taxon>Magnoliopsida</taxon>
        <taxon>Liliopsida</taxon>
        <taxon>Poales</taxon>
        <taxon>Poaceae</taxon>
        <taxon>PACMAD clade</taxon>
        <taxon>Panicoideae</taxon>
        <taxon>Panicodae</taxon>
        <taxon>Paniceae</taxon>
        <taxon>Panicinae</taxon>
        <taxon>Panicum</taxon>
        <taxon>Panicum sect. Panicum</taxon>
    </lineage>
</organism>
<name>A0A2T8KTG1_9POAL</name>
<proteinExistence type="predicted"/>
<dbReference type="Proteomes" id="UP000243499">
    <property type="component" value="Chromosome 2"/>
</dbReference>
<sequence>MHINSVQVEASCIPCPKPSILASTEHANQLRIEADKNDAASINSRGRQQRLPK</sequence>
<dbReference type="Gramene" id="PVH65449">
    <property type="protein sequence ID" value="PVH65449"/>
    <property type="gene ID" value="PAHAL_2G496300"/>
</dbReference>
<reference evidence="2" key="1">
    <citation type="submission" date="2018-04" db="EMBL/GenBank/DDBJ databases">
        <title>WGS assembly of Panicum hallii.</title>
        <authorList>
            <person name="Lovell J."/>
            <person name="Jenkins J."/>
            <person name="Lowry D."/>
            <person name="Mamidi S."/>
            <person name="Sreedasyam A."/>
            <person name="Weng X."/>
            <person name="Barry K."/>
            <person name="Bonette J."/>
            <person name="Campitelli B."/>
            <person name="Daum C."/>
            <person name="Gordon S."/>
            <person name="Gould B."/>
            <person name="Lipzen A."/>
            <person name="Macqueen A."/>
            <person name="Palacio-Mejia J."/>
            <person name="Plott C."/>
            <person name="Shakirov E."/>
            <person name="Shu S."/>
            <person name="Yoshinaga Y."/>
            <person name="Zane M."/>
            <person name="Rokhsar D."/>
            <person name="Grimwood J."/>
            <person name="Schmutz J."/>
            <person name="Juenger T."/>
        </authorList>
    </citation>
    <scope>NUCLEOTIDE SEQUENCE [LARGE SCALE GENOMIC DNA]</scope>
    <source>
        <strain evidence="2">FIL2</strain>
    </source>
</reference>
<accession>A0A2T8KTG1</accession>
<evidence type="ECO:0000256" key="1">
    <source>
        <dbReference type="SAM" id="MobiDB-lite"/>
    </source>
</evidence>
<dbReference type="EMBL" id="CM008047">
    <property type="protein sequence ID" value="PVH65449.1"/>
    <property type="molecule type" value="Genomic_DNA"/>
</dbReference>
<dbReference type="AlphaFoldDB" id="A0A2T8KTG1"/>
<evidence type="ECO:0000313" key="2">
    <source>
        <dbReference type="EMBL" id="PVH65449.1"/>
    </source>
</evidence>
<protein>
    <submittedName>
        <fullName evidence="2">Uncharacterized protein</fullName>
    </submittedName>
</protein>